<evidence type="ECO:0000256" key="1">
    <source>
        <dbReference type="ARBA" id="ARBA00000085"/>
    </source>
</evidence>
<feature type="coiled-coil region" evidence="7">
    <location>
        <begin position="269"/>
        <end position="307"/>
    </location>
</feature>
<evidence type="ECO:0000256" key="4">
    <source>
        <dbReference type="ARBA" id="ARBA00022679"/>
    </source>
</evidence>
<organism evidence="10 11">
    <name type="scientific">Hymenobacter ginsengisoli</name>
    <dbReference type="NCBI Taxonomy" id="1051626"/>
    <lineage>
        <taxon>Bacteria</taxon>
        <taxon>Pseudomonadati</taxon>
        <taxon>Bacteroidota</taxon>
        <taxon>Cytophagia</taxon>
        <taxon>Cytophagales</taxon>
        <taxon>Hymenobacteraceae</taxon>
        <taxon>Hymenobacter</taxon>
    </lineage>
</organism>
<keyword evidence="6" id="KW-0472">Membrane</keyword>
<accession>A0ABP8Q4G2</accession>
<proteinExistence type="predicted"/>
<dbReference type="InterPro" id="IPR035965">
    <property type="entry name" value="PAS-like_dom_sf"/>
</dbReference>
<dbReference type="InterPro" id="IPR013656">
    <property type="entry name" value="PAS_4"/>
</dbReference>
<keyword evidence="4" id="KW-0808">Transferase</keyword>
<dbReference type="InterPro" id="IPR003661">
    <property type="entry name" value="HisK_dim/P_dom"/>
</dbReference>
<feature type="domain" description="PAS" evidence="9">
    <location>
        <begin position="578"/>
        <end position="648"/>
    </location>
</feature>
<dbReference type="CDD" id="cd00130">
    <property type="entry name" value="PAS"/>
    <property type="match status" value="1"/>
</dbReference>
<dbReference type="SMART" id="SM00091">
    <property type="entry name" value="PAS"/>
    <property type="match status" value="5"/>
</dbReference>
<dbReference type="PROSITE" id="PS50112">
    <property type="entry name" value="PAS"/>
    <property type="match status" value="1"/>
</dbReference>
<dbReference type="PANTHER" id="PTHR42878:SF15">
    <property type="entry name" value="BACTERIOPHYTOCHROME"/>
    <property type="match status" value="1"/>
</dbReference>
<keyword evidence="11" id="KW-1185">Reference proteome</keyword>
<evidence type="ECO:0000259" key="9">
    <source>
        <dbReference type="PROSITE" id="PS50112"/>
    </source>
</evidence>
<dbReference type="PROSITE" id="PS50109">
    <property type="entry name" value="HIS_KIN"/>
    <property type="match status" value="1"/>
</dbReference>
<dbReference type="Pfam" id="PF02518">
    <property type="entry name" value="HATPase_c"/>
    <property type="match status" value="1"/>
</dbReference>
<evidence type="ECO:0000256" key="7">
    <source>
        <dbReference type="SAM" id="Coils"/>
    </source>
</evidence>
<evidence type="ECO:0000313" key="10">
    <source>
        <dbReference type="EMBL" id="GAA4496916.1"/>
    </source>
</evidence>
<keyword evidence="5" id="KW-0418">Kinase</keyword>
<reference evidence="11" key="1">
    <citation type="journal article" date="2019" name="Int. J. Syst. Evol. Microbiol.">
        <title>The Global Catalogue of Microorganisms (GCM) 10K type strain sequencing project: providing services to taxonomists for standard genome sequencing and annotation.</title>
        <authorList>
            <consortium name="The Broad Institute Genomics Platform"/>
            <consortium name="The Broad Institute Genome Sequencing Center for Infectious Disease"/>
            <person name="Wu L."/>
            <person name="Ma J."/>
        </authorList>
    </citation>
    <scope>NUCLEOTIDE SEQUENCE [LARGE SCALE GENOMIC DNA]</scope>
    <source>
        <strain evidence="11">JCM 17841</strain>
    </source>
</reference>
<dbReference type="InterPro" id="IPR050351">
    <property type="entry name" value="BphY/WalK/GraS-like"/>
</dbReference>
<dbReference type="SUPFAM" id="SSF55785">
    <property type="entry name" value="PYP-like sensor domain (PAS domain)"/>
    <property type="match status" value="5"/>
</dbReference>
<feature type="coiled-coil region" evidence="7">
    <location>
        <begin position="822"/>
        <end position="863"/>
    </location>
</feature>
<comment type="catalytic activity">
    <reaction evidence="1">
        <text>ATP + protein L-histidine = ADP + protein N-phospho-L-histidine.</text>
        <dbReference type="EC" id="2.7.13.3"/>
    </reaction>
</comment>
<dbReference type="InterPro" id="IPR003594">
    <property type="entry name" value="HATPase_dom"/>
</dbReference>
<dbReference type="EMBL" id="BAABGQ010000005">
    <property type="protein sequence ID" value="GAA4496916.1"/>
    <property type="molecule type" value="Genomic_DNA"/>
</dbReference>
<dbReference type="NCBIfam" id="TIGR00229">
    <property type="entry name" value="sensory_box"/>
    <property type="match status" value="2"/>
</dbReference>
<keyword evidence="7" id="KW-0175">Coiled coil</keyword>
<sequence length="1091" mass="121521">MPDSPTPTAWADDNPAELVDVLLNVSLTGVILFRPVYDAAGQAIVDLAYEHLNPAAQQMLRLPACPPESFLTLFPMAAQREGVFAFYRDTFLSGQLARHEFNYQHDGLDGYFHLTAQRQGQRLVVSFTDTNDQSRSAVEEALRASQGREQAARAEAEVQRQRLLDLITQAPALIALLEGPTHIFELANQNFQRVFGLRELLGRPYGEAAPELVQQGFLALLDHVYRTGETYYGKEAAVELADAPEPRYFDFIYQATRGADGRINGILNMAHEVTEQVRARQQVEQLNQELEARVQRRTSQLAEQQQLLRLILGQVPAAVAAFVGPEHRFSFTNEAFERLTGGRAKLGASIAEALPELQKQGFIDLLNRVYTTGEPYTGQEVAVKLTREGQAATLQYFNFTCQAMPNEGEHGRSILVFAVDVTEQVLARRQAATLQAAMLAAAQRQAQQRQELYQVFEQTPVAIVLLREPEHRIDYFNPAFCDLFPPEDWSGSLQGHKVEEVYPRLKVAGLTALLDNVFATGEPQTVLDMPLAELQPDSPRYVTLAYQAYREQGRIVGVAAFIYDVTEQVEARRASEASAHRLQLLTDALPVLISYVDRDHRYQFVNQAYHDWFGLSTAELLGRSAREAIGERAYAATQPYMDRALRGEAVTFEALMPYRNGLTKYIRTNYIPDKQQGEVAGFYALVSDVSEQVLAHQQLQEQQANLQVLFEQAPVAICVFQGSDYRLELVNPLMGEMLGRSPLDLLGRPFFEAFPELVDQGLRQLLDGVRRTRTPFQAHSQAIRLARHLPGEVGYFDFVYQPLHRLSGELAVVCVATDVTAQVLARQQVQTLNEELAAINEEMQVTNEELHESNARLTRTNAELDTFVYTASHDLKSPITNVEGLLLALRSELPPTAQQVEPIPTLLDMMQGAVQRFQQTLAHLTDISRLQQDVLEQHAEAVDLPALVEAVRLDILPELTFSGATLDLELAECPALRLPARSLRSILYNLLSNAIKYRDSARPLHIGLSCRSAGPGKVALAVQDNGLGLDQGQQDQLFRLFRRLHSHVSGSGVGLYMVKRLIDNLGGTLAVQSEPGVGSIFTVTLPTLSPA</sequence>
<dbReference type="InterPro" id="IPR036890">
    <property type="entry name" value="HATPase_C_sf"/>
</dbReference>
<dbReference type="InterPro" id="IPR000014">
    <property type="entry name" value="PAS"/>
</dbReference>
<dbReference type="InterPro" id="IPR036097">
    <property type="entry name" value="HisK_dim/P_sf"/>
</dbReference>
<dbReference type="EC" id="2.7.13.3" evidence="2"/>
<dbReference type="PRINTS" id="PR00344">
    <property type="entry name" value="BCTRLSENSOR"/>
</dbReference>
<evidence type="ECO:0000256" key="3">
    <source>
        <dbReference type="ARBA" id="ARBA00022553"/>
    </source>
</evidence>
<dbReference type="Proteomes" id="UP001501243">
    <property type="component" value="Unassembled WGS sequence"/>
</dbReference>
<evidence type="ECO:0000259" key="8">
    <source>
        <dbReference type="PROSITE" id="PS50109"/>
    </source>
</evidence>
<keyword evidence="3" id="KW-0597">Phosphoprotein</keyword>
<evidence type="ECO:0000256" key="2">
    <source>
        <dbReference type="ARBA" id="ARBA00012438"/>
    </source>
</evidence>
<evidence type="ECO:0000256" key="5">
    <source>
        <dbReference type="ARBA" id="ARBA00022777"/>
    </source>
</evidence>
<name>A0ABP8Q4G2_9BACT</name>
<dbReference type="InterPro" id="IPR005467">
    <property type="entry name" value="His_kinase_dom"/>
</dbReference>
<protein>
    <recommendedName>
        <fullName evidence="2">histidine kinase</fullName>
        <ecNumber evidence="2">2.7.13.3</ecNumber>
    </recommendedName>
</protein>
<dbReference type="PANTHER" id="PTHR42878">
    <property type="entry name" value="TWO-COMPONENT HISTIDINE KINASE"/>
    <property type="match status" value="1"/>
</dbReference>
<dbReference type="SMART" id="SM00388">
    <property type="entry name" value="HisKA"/>
    <property type="match status" value="1"/>
</dbReference>
<dbReference type="Gene3D" id="3.30.565.10">
    <property type="entry name" value="Histidine kinase-like ATPase, C-terminal domain"/>
    <property type="match status" value="1"/>
</dbReference>
<evidence type="ECO:0000256" key="6">
    <source>
        <dbReference type="ARBA" id="ARBA00023136"/>
    </source>
</evidence>
<dbReference type="SMART" id="SM00387">
    <property type="entry name" value="HATPase_c"/>
    <property type="match status" value="1"/>
</dbReference>
<dbReference type="SUPFAM" id="SSF47384">
    <property type="entry name" value="Homodimeric domain of signal transducing histidine kinase"/>
    <property type="match status" value="1"/>
</dbReference>
<dbReference type="SUPFAM" id="SSF55874">
    <property type="entry name" value="ATPase domain of HSP90 chaperone/DNA topoisomerase II/histidine kinase"/>
    <property type="match status" value="1"/>
</dbReference>
<feature type="domain" description="Histidine kinase" evidence="8">
    <location>
        <begin position="870"/>
        <end position="1089"/>
    </location>
</feature>
<comment type="caution">
    <text evidence="10">The sequence shown here is derived from an EMBL/GenBank/DDBJ whole genome shotgun (WGS) entry which is preliminary data.</text>
</comment>
<dbReference type="Pfam" id="PF08448">
    <property type="entry name" value="PAS_4"/>
    <property type="match status" value="5"/>
</dbReference>
<dbReference type="InterPro" id="IPR004358">
    <property type="entry name" value="Sig_transdc_His_kin-like_C"/>
</dbReference>
<evidence type="ECO:0000313" key="11">
    <source>
        <dbReference type="Proteomes" id="UP001501243"/>
    </source>
</evidence>
<dbReference type="Gene3D" id="3.30.450.20">
    <property type="entry name" value="PAS domain"/>
    <property type="match status" value="5"/>
</dbReference>
<dbReference type="RefSeq" id="WP_208131533.1">
    <property type="nucleotide sequence ID" value="NZ_BAABGQ010000005.1"/>
</dbReference>
<gene>
    <name evidence="10" type="ORF">GCM10023172_11050</name>
</gene>
<dbReference type="CDD" id="cd00082">
    <property type="entry name" value="HisKA"/>
    <property type="match status" value="1"/>
</dbReference>
<dbReference type="Gene3D" id="1.10.287.130">
    <property type="match status" value="1"/>
</dbReference>